<keyword evidence="2" id="KW-0812">Transmembrane</keyword>
<feature type="transmembrane region" description="Helical" evidence="2">
    <location>
        <begin position="34"/>
        <end position="57"/>
    </location>
</feature>
<accession>A0A0N9N0D9</accession>
<evidence type="ECO:0000313" key="4">
    <source>
        <dbReference type="Proteomes" id="UP000063789"/>
    </source>
</evidence>
<dbReference type="RefSeq" id="WP_062392003.1">
    <property type="nucleotide sequence ID" value="NZ_CP011853.1"/>
</dbReference>
<feature type="region of interest" description="Disordered" evidence="1">
    <location>
        <begin position="1"/>
        <end position="20"/>
    </location>
</feature>
<feature type="transmembrane region" description="Helical" evidence="2">
    <location>
        <begin position="429"/>
        <end position="448"/>
    </location>
</feature>
<dbReference type="EMBL" id="CP011853">
    <property type="protein sequence ID" value="ALG84035.1"/>
    <property type="molecule type" value="Genomic_DNA"/>
</dbReference>
<feature type="transmembrane region" description="Helical" evidence="2">
    <location>
        <begin position="387"/>
        <end position="408"/>
    </location>
</feature>
<dbReference type="Pfam" id="PF03929">
    <property type="entry name" value="PepSY_TM"/>
    <property type="match status" value="1"/>
</dbReference>
<feature type="region of interest" description="Disordered" evidence="1">
    <location>
        <begin position="269"/>
        <end position="290"/>
    </location>
</feature>
<dbReference type="PATRIC" id="fig|1136941.3.peg.1088"/>
<protein>
    <submittedName>
        <fullName evidence="3">Peptidase</fullName>
    </submittedName>
</protein>
<reference evidence="3 4" key="2">
    <citation type="journal article" date="2017" name="Int. J. Syst. Evol. Microbiol.">
        <title>Gordonia phthalatica sp. nov., a di-n-butyl phthalate-degrading bacterium isolated from activated sludge.</title>
        <authorList>
            <person name="Jin D."/>
            <person name="Kong X."/>
            <person name="Jia M."/>
            <person name="Yu X."/>
            <person name="Wang X."/>
            <person name="Zhuang X."/>
            <person name="Deng Y."/>
            <person name="Bai Z."/>
        </authorList>
    </citation>
    <scope>NUCLEOTIDE SEQUENCE [LARGE SCALE GENOMIC DNA]</scope>
    <source>
        <strain evidence="3 4">QH-11</strain>
    </source>
</reference>
<dbReference type="KEGG" id="goq:ACH46_05315"/>
<dbReference type="InterPro" id="IPR005625">
    <property type="entry name" value="PepSY-ass_TM"/>
</dbReference>
<dbReference type="OrthoDB" id="9791166at2"/>
<evidence type="ECO:0000256" key="1">
    <source>
        <dbReference type="SAM" id="MobiDB-lite"/>
    </source>
</evidence>
<keyword evidence="2" id="KW-1133">Transmembrane helix</keyword>
<feature type="compositionally biased region" description="Low complexity" evidence="1">
    <location>
        <begin position="1"/>
        <end position="11"/>
    </location>
</feature>
<sequence>MSTPVSSTTPHAPAPPASAPIGATLNRLVRRLHFYAGVLIAPFLLVAAVTGALYAVAPSAEQVIYRAQLHTDSSGPAKSVAEQVRAAQAARPDLTLNAVWPATDPGDTTRVLFDDPSLGESTRLAVFIDPSTLRSLGELPSYGSAGALPVRTWLDRLHRDLHLGEPGRLYSELAASWLWLVALGGVALWVMQIRKRRRATGSGSLLRGVGGTRGRARTVNRHGVIGVWIAVVLLFISATGLTWSTYAGEHVGDLRSALSWTTPTVDASLTGAPATAGGDHAGHTMPATGSGPTVDAVAGIDGALGIARANGVDGAVEVIPPSDDATAFTVAQRRVPWRASTSSIAVDPSRDAVVDLNRFADWPLAAKLSAWGVELHMGLMFGLLNQLLLLAVMVALSIAIVLGYRSWWQRRARTARVGSAPARGALRDLPVPLSAAILVGAAAVGWFIPLLGWPLLVFLVVDTVAGSVRSRPAS</sequence>
<dbReference type="STRING" id="1136941.ACH46_05315"/>
<organism evidence="3 4">
    <name type="scientific">Gordonia phthalatica</name>
    <dbReference type="NCBI Taxonomy" id="1136941"/>
    <lineage>
        <taxon>Bacteria</taxon>
        <taxon>Bacillati</taxon>
        <taxon>Actinomycetota</taxon>
        <taxon>Actinomycetes</taxon>
        <taxon>Mycobacteriales</taxon>
        <taxon>Gordoniaceae</taxon>
        <taxon>Gordonia</taxon>
    </lineage>
</organism>
<name>A0A0N9N0D9_9ACTN</name>
<gene>
    <name evidence="3" type="ORF">ACH46_05315</name>
</gene>
<evidence type="ECO:0000313" key="3">
    <source>
        <dbReference type="EMBL" id="ALG84035.1"/>
    </source>
</evidence>
<dbReference type="AlphaFoldDB" id="A0A0N9N0D9"/>
<dbReference type="PANTHER" id="PTHR34219">
    <property type="entry name" value="IRON-REGULATED INNER MEMBRANE PROTEIN-RELATED"/>
    <property type="match status" value="1"/>
</dbReference>
<keyword evidence="4" id="KW-1185">Reference proteome</keyword>
<feature type="transmembrane region" description="Helical" evidence="2">
    <location>
        <begin position="223"/>
        <end position="246"/>
    </location>
</feature>
<keyword evidence="2" id="KW-0472">Membrane</keyword>
<dbReference type="Proteomes" id="UP000063789">
    <property type="component" value="Chromosome"/>
</dbReference>
<dbReference type="PANTHER" id="PTHR34219:SF1">
    <property type="entry name" value="PEPSY DOMAIN-CONTAINING PROTEIN"/>
    <property type="match status" value="1"/>
</dbReference>
<proteinExistence type="predicted"/>
<feature type="transmembrane region" description="Helical" evidence="2">
    <location>
        <begin position="173"/>
        <end position="191"/>
    </location>
</feature>
<evidence type="ECO:0000256" key="2">
    <source>
        <dbReference type="SAM" id="Phobius"/>
    </source>
</evidence>
<reference evidence="4" key="1">
    <citation type="submission" date="2015-06" db="EMBL/GenBank/DDBJ databases">
        <title>Complete genome sequence and metabolic analysis of phthalate degradation pathway in Gordonia sp. QH-11.</title>
        <authorList>
            <person name="Jin D."/>
            <person name="Kong X."/>
            <person name="Bai Z."/>
        </authorList>
    </citation>
    <scope>NUCLEOTIDE SEQUENCE [LARGE SCALE GENOMIC DNA]</scope>
    <source>
        <strain evidence="4">QH-11</strain>
    </source>
</reference>